<reference evidence="14 15" key="1">
    <citation type="submission" date="2019-03" db="EMBL/GenBank/DDBJ databases">
        <authorList>
            <person name="He R.-H."/>
        </authorList>
    </citation>
    <scope>NUCLEOTIDE SEQUENCE [LARGE SCALE GENOMIC DNA]</scope>
    <source>
        <strain evidence="15">SH 714</strain>
    </source>
</reference>
<evidence type="ECO:0000256" key="11">
    <source>
        <dbReference type="ARBA" id="ARBA00030193"/>
    </source>
</evidence>
<dbReference type="PANTHER" id="PTHR20941:SF1">
    <property type="entry name" value="FOLIC ACID SYNTHESIS PROTEIN FOL1"/>
    <property type="match status" value="1"/>
</dbReference>
<sequence length="258" mass="28242">MGILNVTPDSFSDGGQFNETSKAVQHAQEMEANGAKIIDVGGESTRPGHEPVDALEEIDRVVPIIEQLKDQVNIPISIDTFKAKTSDASLQAGASIINDVWGAKADPEIAAVAKQHDVPIILMHNQTETKYDDMIEDMKKSLSESIEIAKKHGVPDEHIILDPGVGFGKTYEQNLLAMRRLHELKVLGYPILLGTSRKSMIGHALDLPAEERVEGTIATVCYGIQQGVDLVRVHDVKEVQRAVKMMDLMMGKGDYLHG</sequence>
<accession>A0A4Y8IML9</accession>
<dbReference type="EMBL" id="SOPW01000009">
    <property type="protein sequence ID" value="TFB21142.1"/>
    <property type="molecule type" value="Genomic_DNA"/>
</dbReference>
<dbReference type="GO" id="GO:0046654">
    <property type="term" value="P:tetrahydrofolate biosynthetic process"/>
    <property type="evidence" value="ECO:0007669"/>
    <property type="project" value="UniProtKB-UniPathway"/>
</dbReference>
<dbReference type="Proteomes" id="UP000297975">
    <property type="component" value="Unassembled WGS sequence"/>
</dbReference>
<dbReference type="GO" id="GO:0004156">
    <property type="term" value="F:dihydropteroate synthase activity"/>
    <property type="evidence" value="ECO:0007669"/>
    <property type="project" value="UniProtKB-EC"/>
</dbReference>
<evidence type="ECO:0000256" key="10">
    <source>
        <dbReference type="ARBA" id="ARBA00022909"/>
    </source>
</evidence>
<evidence type="ECO:0000256" key="1">
    <source>
        <dbReference type="ARBA" id="ARBA00000012"/>
    </source>
</evidence>
<dbReference type="EC" id="2.5.1.15" evidence="5"/>
<keyword evidence="10" id="KW-0289">Folate biosynthesis</keyword>
<dbReference type="InterPro" id="IPR000489">
    <property type="entry name" value="Pterin-binding_dom"/>
</dbReference>
<dbReference type="UniPathway" id="UPA00077">
    <property type="reaction ID" value="UER00156"/>
</dbReference>
<dbReference type="FunFam" id="3.20.20.20:FF:000006">
    <property type="entry name" value="Dihydropteroate synthase"/>
    <property type="match status" value="1"/>
</dbReference>
<dbReference type="RefSeq" id="WP_134340283.1">
    <property type="nucleotide sequence ID" value="NZ_SOPW01000009.1"/>
</dbReference>
<evidence type="ECO:0000256" key="6">
    <source>
        <dbReference type="ARBA" id="ARBA00016919"/>
    </source>
</evidence>
<dbReference type="GO" id="GO:0046872">
    <property type="term" value="F:metal ion binding"/>
    <property type="evidence" value="ECO:0007669"/>
    <property type="project" value="UniProtKB-KW"/>
</dbReference>
<dbReference type="PROSITE" id="PS50972">
    <property type="entry name" value="PTERIN_BINDING"/>
    <property type="match status" value="1"/>
</dbReference>
<evidence type="ECO:0000256" key="12">
    <source>
        <dbReference type="ARBA" id="ARBA00053449"/>
    </source>
</evidence>
<comment type="similarity">
    <text evidence="4">Belongs to the DHPS family.</text>
</comment>
<proteinExistence type="inferred from homology"/>
<dbReference type="PROSITE" id="PS00793">
    <property type="entry name" value="DHPS_2"/>
    <property type="match status" value="1"/>
</dbReference>
<evidence type="ECO:0000256" key="9">
    <source>
        <dbReference type="ARBA" id="ARBA00022842"/>
    </source>
</evidence>
<keyword evidence="9" id="KW-0460">Magnesium</keyword>
<dbReference type="GO" id="GO:0046656">
    <property type="term" value="P:folic acid biosynthetic process"/>
    <property type="evidence" value="ECO:0007669"/>
    <property type="project" value="UniProtKB-KW"/>
</dbReference>
<evidence type="ECO:0000256" key="5">
    <source>
        <dbReference type="ARBA" id="ARBA00012458"/>
    </source>
</evidence>
<dbReference type="CDD" id="cd00739">
    <property type="entry name" value="DHPS"/>
    <property type="match status" value="1"/>
</dbReference>
<name>A0A4Y8IML9_9BACI</name>
<dbReference type="AlphaFoldDB" id="A0A4Y8IML9"/>
<evidence type="ECO:0000256" key="3">
    <source>
        <dbReference type="ARBA" id="ARBA00004763"/>
    </source>
</evidence>
<evidence type="ECO:0000256" key="8">
    <source>
        <dbReference type="ARBA" id="ARBA00022723"/>
    </source>
</evidence>
<keyword evidence="15" id="KW-1185">Reference proteome</keyword>
<gene>
    <name evidence="14" type="primary">folP</name>
    <name evidence="14" type="ORF">E3U55_09320</name>
</gene>
<dbReference type="Gene3D" id="3.20.20.20">
    <property type="entry name" value="Dihydropteroate synthase-like"/>
    <property type="match status" value="1"/>
</dbReference>
<comment type="catalytic activity">
    <reaction evidence="1">
        <text>(7,8-dihydropterin-6-yl)methyl diphosphate + 4-aminobenzoate = 7,8-dihydropteroate + diphosphate</text>
        <dbReference type="Rhea" id="RHEA:19949"/>
        <dbReference type="ChEBI" id="CHEBI:17836"/>
        <dbReference type="ChEBI" id="CHEBI:17839"/>
        <dbReference type="ChEBI" id="CHEBI:33019"/>
        <dbReference type="ChEBI" id="CHEBI:72950"/>
        <dbReference type="EC" id="2.5.1.15"/>
    </reaction>
</comment>
<comment type="cofactor">
    <cofactor evidence="2">
        <name>Mg(2+)</name>
        <dbReference type="ChEBI" id="CHEBI:18420"/>
    </cofactor>
</comment>
<organism evidence="14 15">
    <name type="scientific">Filobacillus milosensis</name>
    <dbReference type="NCBI Taxonomy" id="94137"/>
    <lineage>
        <taxon>Bacteria</taxon>
        <taxon>Bacillati</taxon>
        <taxon>Bacillota</taxon>
        <taxon>Bacilli</taxon>
        <taxon>Bacillales</taxon>
        <taxon>Bacillaceae</taxon>
        <taxon>Filobacillus</taxon>
    </lineage>
</organism>
<dbReference type="PANTHER" id="PTHR20941">
    <property type="entry name" value="FOLATE SYNTHESIS PROTEINS"/>
    <property type="match status" value="1"/>
</dbReference>
<dbReference type="GO" id="GO:0005829">
    <property type="term" value="C:cytosol"/>
    <property type="evidence" value="ECO:0007669"/>
    <property type="project" value="TreeGrafter"/>
</dbReference>
<dbReference type="NCBIfam" id="TIGR01496">
    <property type="entry name" value="DHPS"/>
    <property type="match status" value="1"/>
</dbReference>
<keyword evidence="8" id="KW-0479">Metal-binding</keyword>
<protein>
    <recommendedName>
        <fullName evidence="6">Dihydropteroate synthase</fullName>
        <ecNumber evidence="5">2.5.1.15</ecNumber>
    </recommendedName>
    <alternativeName>
        <fullName evidence="11">Dihydropteroate pyrophosphorylase</fullName>
    </alternativeName>
</protein>
<evidence type="ECO:0000313" key="14">
    <source>
        <dbReference type="EMBL" id="TFB21142.1"/>
    </source>
</evidence>
<evidence type="ECO:0000256" key="7">
    <source>
        <dbReference type="ARBA" id="ARBA00022679"/>
    </source>
</evidence>
<comment type="pathway">
    <text evidence="3">Cofactor biosynthesis; tetrahydrofolate biosynthesis; 7,8-dihydrofolate from 2-amino-4-hydroxy-6-hydroxymethyl-7,8-dihydropteridine diphosphate and 4-aminobenzoate: step 1/2.</text>
</comment>
<dbReference type="OrthoDB" id="9811744at2"/>
<evidence type="ECO:0000313" key="15">
    <source>
        <dbReference type="Proteomes" id="UP000297975"/>
    </source>
</evidence>
<keyword evidence="7 14" id="KW-0808">Transferase</keyword>
<comment type="caution">
    <text evidence="14">The sequence shown here is derived from an EMBL/GenBank/DDBJ whole genome shotgun (WGS) entry which is preliminary data.</text>
</comment>
<feature type="domain" description="Pterin-binding" evidence="13">
    <location>
        <begin position="1"/>
        <end position="244"/>
    </location>
</feature>
<evidence type="ECO:0000259" key="13">
    <source>
        <dbReference type="PROSITE" id="PS50972"/>
    </source>
</evidence>
<comment type="function">
    <text evidence="12">Catalyzes the condensation of para-aminobenzoate (pABA) with 6-hydroxymethyl-7,8-dihydropterin diphosphate (DHPt-PP) to form 7,8-dihydropteroate (H2Pte), the immediate precursor of folate derivatives.</text>
</comment>
<dbReference type="InterPro" id="IPR006390">
    <property type="entry name" value="DHP_synth_dom"/>
</dbReference>
<evidence type="ECO:0000256" key="2">
    <source>
        <dbReference type="ARBA" id="ARBA00001946"/>
    </source>
</evidence>
<dbReference type="SUPFAM" id="SSF51717">
    <property type="entry name" value="Dihydropteroate synthetase-like"/>
    <property type="match status" value="1"/>
</dbReference>
<dbReference type="InterPro" id="IPR011005">
    <property type="entry name" value="Dihydropteroate_synth-like_sf"/>
</dbReference>
<dbReference type="InterPro" id="IPR045031">
    <property type="entry name" value="DHP_synth-like"/>
</dbReference>
<dbReference type="Pfam" id="PF00809">
    <property type="entry name" value="Pterin_bind"/>
    <property type="match status" value="1"/>
</dbReference>
<evidence type="ECO:0000256" key="4">
    <source>
        <dbReference type="ARBA" id="ARBA00009503"/>
    </source>
</evidence>